<keyword evidence="11" id="KW-1185">Reference proteome</keyword>
<dbReference type="InterPro" id="IPR037193">
    <property type="entry name" value="GDNF_alpha"/>
</dbReference>
<dbReference type="InterPro" id="IPR003438">
    <property type="entry name" value="GDNF_rcpt"/>
</dbReference>
<sequence>MNISPRSKDCNLEECLGQHDLCKSVGSLLESLCEFEGGPCQTEDKDACNMTVQFMLSNFSQRRGGCFCQWEEDPCAPLHLLASKCQAHREELNSTSSSSWTSRETMQEKPSSAPKSCLRALQSCKESRGCASAYENVRELCHMDGSDCKGGVASALCLSLWKDLRRSALGQCTCSRAKRKCLEIWQLVHDNPCVHKVLEGQVSFVTMPYQGSQQHIPEQKRVPKMKWPDRGLSGHAHGMNHSCSSLMKACLEDEACNSWLVPVVQACSISQCDQSQCGRKIQQFYEGLPQTSAEMLVFCSCDQEDQECEVARGSLHGGTCEPDQGWTCLEMLDSCLKSRMCRERFGTLLSKCLGTRPVSYYGEASFDWVHHTDLELTLSQERECRMAMVATMGTTLQQSCSCDGLPSYELHKCNKLHQLLHNKSVFITYGATSGAPDQSAETNQWTHTEWWLSDDFLYICVYIILAVVLLSVVITVLYKLGMRKRIADQLRYDTPSQKK</sequence>
<evidence type="ECO:0000256" key="1">
    <source>
        <dbReference type="ARBA" id="ARBA00004236"/>
    </source>
</evidence>
<reference evidence="10 11" key="1">
    <citation type="submission" date="2024-09" db="EMBL/GenBank/DDBJ databases">
        <title>A chromosome-level genome assembly of Gray's grenadier anchovy, Coilia grayii.</title>
        <authorList>
            <person name="Fu Z."/>
        </authorList>
    </citation>
    <scope>NUCLEOTIDE SEQUENCE [LARGE SCALE GENOMIC DNA]</scope>
    <source>
        <strain evidence="10">G4</strain>
        <tissue evidence="10">Muscle</tissue>
    </source>
</reference>
<dbReference type="SMART" id="SM00907">
    <property type="entry name" value="GDNF"/>
    <property type="match status" value="3"/>
</dbReference>
<evidence type="ECO:0000256" key="3">
    <source>
        <dbReference type="ARBA" id="ARBA00022475"/>
    </source>
</evidence>
<dbReference type="InterPro" id="IPR016017">
    <property type="entry name" value="GDNF/GAS1"/>
</dbReference>
<evidence type="ECO:0000313" key="10">
    <source>
        <dbReference type="EMBL" id="KAL2083444.1"/>
    </source>
</evidence>
<accession>A0ABD1J8P7</accession>
<keyword evidence="4" id="KW-0732">Signal</keyword>
<comment type="subcellular location">
    <subcellularLocation>
        <location evidence="1">Cell membrane</location>
    </subcellularLocation>
</comment>
<feature type="transmembrane region" description="Helical" evidence="8">
    <location>
        <begin position="456"/>
        <end position="478"/>
    </location>
</feature>
<evidence type="ECO:0000256" key="7">
    <source>
        <dbReference type="ARBA" id="ARBA00023180"/>
    </source>
</evidence>
<protein>
    <recommendedName>
        <fullName evidence="9">GDNF/GAS1 domain-containing protein</fullName>
    </recommendedName>
</protein>
<evidence type="ECO:0000256" key="4">
    <source>
        <dbReference type="ARBA" id="ARBA00022729"/>
    </source>
</evidence>
<evidence type="ECO:0000256" key="2">
    <source>
        <dbReference type="ARBA" id="ARBA00005961"/>
    </source>
</evidence>
<dbReference type="Pfam" id="PF02351">
    <property type="entry name" value="GDNF"/>
    <property type="match status" value="3"/>
</dbReference>
<dbReference type="EMBL" id="JBHFQA010000018">
    <property type="protein sequence ID" value="KAL2083444.1"/>
    <property type="molecule type" value="Genomic_DNA"/>
</dbReference>
<dbReference type="SUPFAM" id="SSF110035">
    <property type="entry name" value="GDNF receptor-like"/>
    <property type="match status" value="3"/>
</dbReference>
<dbReference type="PANTHER" id="PTHR10269">
    <property type="entry name" value="GDNF RECEPTOR ALPHA"/>
    <property type="match status" value="1"/>
</dbReference>
<name>A0ABD1J8P7_9TELE</name>
<keyword evidence="5 8" id="KW-0472">Membrane</keyword>
<proteinExistence type="inferred from homology"/>
<keyword evidence="3" id="KW-1003">Cell membrane</keyword>
<dbReference type="GO" id="GO:0007169">
    <property type="term" value="P:cell surface receptor protein tyrosine kinase signaling pathway"/>
    <property type="evidence" value="ECO:0007669"/>
    <property type="project" value="UniProtKB-ARBA"/>
</dbReference>
<dbReference type="Proteomes" id="UP001591681">
    <property type="component" value="Unassembled WGS sequence"/>
</dbReference>
<dbReference type="AlphaFoldDB" id="A0ABD1J8P7"/>
<evidence type="ECO:0000313" key="11">
    <source>
        <dbReference type="Proteomes" id="UP001591681"/>
    </source>
</evidence>
<comment type="similarity">
    <text evidence="2">Belongs to the GDNFR family.</text>
</comment>
<dbReference type="PANTHER" id="PTHR10269:SF1">
    <property type="entry name" value="GDNF FAMILY RECEPTOR ALPHA-LIKE"/>
    <property type="match status" value="1"/>
</dbReference>
<feature type="domain" description="GDNF/GAS1" evidence="9">
    <location>
        <begin position="243"/>
        <end position="320"/>
    </location>
</feature>
<organism evidence="10 11">
    <name type="scientific">Coilia grayii</name>
    <name type="common">Gray's grenadier anchovy</name>
    <dbReference type="NCBI Taxonomy" id="363190"/>
    <lineage>
        <taxon>Eukaryota</taxon>
        <taxon>Metazoa</taxon>
        <taxon>Chordata</taxon>
        <taxon>Craniata</taxon>
        <taxon>Vertebrata</taxon>
        <taxon>Euteleostomi</taxon>
        <taxon>Actinopterygii</taxon>
        <taxon>Neopterygii</taxon>
        <taxon>Teleostei</taxon>
        <taxon>Clupei</taxon>
        <taxon>Clupeiformes</taxon>
        <taxon>Clupeoidei</taxon>
        <taxon>Engraulidae</taxon>
        <taxon>Coilinae</taxon>
        <taxon>Coilia</taxon>
    </lineage>
</organism>
<feature type="domain" description="GDNF/GAS1" evidence="9">
    <location>
        <begin position="117"/>
        <end position="193"/>
    </location>
</feature>
<evidence type="ECO:0000256" key="6">
    <source>
        <dbReference type="ARBA" id="ARBA00023170"/>
    </source>
</evidence>
<keyword evidence="8" id="KW-0812">Transmembrane</keyword>
<evidence type="ECO:0000256" key="5">
    <source>
        <dbReference type="ARBA" id="ARBA00023136"/>
    </source>
</evidence>
<dbReference type="GO" id="GO:0005886">
    <property type="term" value="C:plasma membrane"/>
    <property type="evidence" value="ECO:0007669"/>
    <property type="project" value="UniProtKB-SubCell"/>
</dbReference>
<comment type="caution">
    <text evidence="10">The sequence shown here is derived from an EMBL/GenBank/DDBJ whole genome shotgun (WGS) entry which is preliminary data.</text>
</comment>
<keyword evidence="7" id="KW-0325">Glycoprotein</keyword>
<keyword evidence="6" id="KW-0675">Receptor</keyword>
<evidence type="ECO:0000259" key="9">
    <source>
        <dbReference type="SMART" id="SM00907"/>
    </source>
</evidence>
<keyword evidence="8" id="KW-1133">Transmembrane helix</keyword>
<evidence type="ECO:0000256" key="8">
    <source>
        <dbReference type="SAM" id="Phobius"/>
    </source>
</evidence>
<gene>
    <name evidence="10" type="ORF">ACEWY4_021217</name>
</gene>
<feature type="domain" description="GDNF/GAS1" evidence="9">
    <location>
        <begin position="328"/>
        <end position="425"/>
    </location>
</feature>